<keyword evidence="2" id="KW-0378">Hydrolase</keyword>
<gene>
    <name evidence="2" type="ORF">DP923_05605</name>
</gene>
<name>A0A364REN0_9BACT</name>
<feature type="signal peptide" evidence="1">
    <location>
        <begin position="1"/>
        <end position="20"/>
    </location>
</feature>
<reference evidence="2 3" key="2">
    <citation type="submission" date="2018-07" db="EMBL/GenBank/DDBJ databases">
        <title>Pontibacter sp. 2b14 genomic sequence and assembly.</title>
        <authorList>
            <person name="Du Z.-J."/>
        </authorList>
    </citation>
    <scope>NUCLEOTIDE SEQUENCE [LARGE SCALE GENOMIC DNA]</scope>
    <source>
        <strain evidence="2 3">2b14</strain>
    </source>
</reference>
<organism evidence="2 3">
    <name type="scientific">Pontibacter arcticus</name>
    <dbReference type="NCBI Taxonomy" id="2080288"/>
    <lineage>
        <taxon>Bacteria</taxon>
        <taxon>Pseudomonadati</taxon>
        <taxon>Bacteroidota</taxon>
        <taxon>Cytophagia</taxon>
        <taxon>Cytophagales</taxon>
        <taxon>Hymenobacteraceae</taxon>
        <taxon>Pontibacter</taxon>
    </lineage>
</organism>
<proteinExistence type="predicted"/>
<feature type="chain" id="PRO_5016619265" evidence="1">
    <location>
        <begin position="21"/>
        <end position="253"/>
    </location>
</feature>
<protein>
    <submittedName>
        <fullName evidence="2">MBL fold metallo-hydrolase</fullName>
    </submittedName>
</protein>
<reference evidence="2 3" key="1">
    <citation type="submission" date="2018-06" db="EMBL/GenBank/DDBJ databases">
        <authorList>
            <person name="Liu Z.-W."/>
        </authorList>
    </citation>
    <scope>NUCLEOTIDE SEQUENCE [LARGE SCALE GENOMIC DNA]</scope>
    <source>
        <strain evidence="2 3">2b14</strain>
    </source>
</reference>
<dbReference type="InterPro" id="IPR036866">
    <property type="entry name" value="RibonucZ/Hydroxyglut_hydro"/>
</dbReference>
<dbReference type="SUPFAM" id="SSF56281">
    <property type="entry name" value="Metallo-hydrolase/oxidoreductase"/>
    <property type="match status" value="1"/>
</dbReference>
<dbReference type="Proteomes" id="UP000251692">
    <property type="component" value="Unassembled WGS sequence"/>
</dbReference>
<dbReference type="Pfam" id="PF13483">
    <property type="entry name" value="Lactamase_B_3"/>
    <property type="match status" value="1"/>
</dbReference>
<comment type="caution">
    <text evidence="2">The sequence shown here is derived from an EMBL/GenBank/DDBJ whole genome shotgun (WGS) entry which is preliminary data.</text>
</comment>
<sequence>MKLKTIFTLLLALTFLSAQAQLAAPDKLATKKGELTIQPILHGTVVFTWDNKTIYVDPYGGAAAFKGMAAPDLILITDIHGDHLDMSTLDSIDVSKAVIVAPQAVADKLPEAMKAKTTVLANGAKTEKLGITLTAVPMYNLPEAADAMHPKGRGNGYLMLVGGKTIYLSGDTEDIPEMRALKNIDVAFVTMNLPYTMDVKQAASGVLAFKPGIVYPYHFRGKDGFSDVEEFKKLVNTSNKKIDVRLRNWYPAK</sequence>
<dbReference type="PANTHER" id="PTHR43546:SF3">
    <property type="entry name" value="UPF0173 METAL-DEPENDENT HYDROLASE MJ1163"/>
    <property type="match status" value="1"/>
</dbReference>
<accession>A0A364REN0</accession>
<evidence type="ECO:0000313" key="2">
    <source>
        <dbReference type="EMBL" id="RAU82732.1"/>
    </source>
</evidence>
<dbReference type="GO" id="GO:0016787">
    <property type="term" value="F:hydrolase activity"/>
    <property type="evidence" value="ECO:0007669"/>
    <property type="project" value="UniProtKB-KW"/>
</dbReference>
<keyword evidence="1" id="KW-0732">Signal</keyword>
<dbReference type="PANTHER" id="PTHR43546">
    <property type="entry name" value="UPF0173 METAL-DEPENDENT HYDROLASE MJ1163-RELATED"/>
    <property type="match status" value="1"/>
</dbReference>
<keyword evidence="3" id="KW-1185">Reference proteome</keyword>
<dbReference type="InterPro" id="IPR050114">
    <property type="entry name" value="UPF0173_UPF0282_UlaG_hydrolase"/>
</dbReference>
<evidence type="ECO:0000313" key="3">
    <source>
        <dbReference type="Proteomes" id="UP000251692"/>
    </source>
</evidence>
<dbReference type="RefSeq" id="WP_112304882.1">
    <property type="nucleotide sequence ID" value="NZ_QMDV01000002.1"/>
</dbReference>
<dbReference type="OrthoDB" id="9789133at2"/>
<dbReference type="AlphaFoldDB" id="A0A364REN0"/>
<dbReference type="Gene3D" id="3.60.15.10">
    <property type="entry name" value="Ribonuclease Z/Hydroxyacylglutathione hydrolase-like"/>
    <property type="match status" value="1"/>
</dbReference>
<dbReference type="EMBL" id="QMDV01000002">
    <property type="protein sequence ID" value="RAU82732.1"/>
    <property type="molecule type" value="Genomic_DNA"/>
</dbReference>
<evidence type="ECO:0000256" key="1">
    <source>
        <dbReference type="SAM" id="SignalP"/>
    </source>
</evidence>